<gene>
    <name evidence="2" type="ORF">UT34_C0001G0322</name>
</gene>
<organism evidence="2 3">
    <name type="scientific">candidate division WS6 bacterium GW2011_GWF2_39_15</name>
    <dbReference type="NCBI Taxonomy" id="1619100"/>
    <lineage>
        <taxon>Bacteria</taxon>
        <taxon>Candidatus Dojkabacteria</taxon>
    </lineage>
</organism>
<keyword evidence="1" id="KW-1133">Transmembrane helix</keyword>
<name>A0A0G0QXD4_9BACT</name>
<accession>A0A0G0QXD4</accession>
<evidence type="ECO:0000313" key="3">
    <source>
        <dbReference type="Proteomes" id="UP000034799"/>
    </source>
</evidence>
<dbReference type="AlphaFoldDB" id="A0A0G0QXD4"/>
<sequence length="77" mass="8375">MILDLISPILLSLWYFVITLGGFYAFYIVVTSSLVAKSKVKLVLILACLQSVVIPIMISATPAGLHALRDLLTLLLS</sequence>
<reference evidence="2 3" key="1">
    <citation type="journal article" date="2015" name="Nature">
        <title>rRNA introns, odd ribosomes, and small enigmatic genomes across a large radiation of phyla.</title>
        <authorList>
            <person name="Brown C.T."/>
            <person name="Hug L.A."/>
            <person name="Thomas B.C."/>
            <person name="Sharon I."/>
            <person name="Castelle C.J."/>
            <person name="Singh A."/>
            <person name="Wilkins M.J."/>
            <person name="Williams K.H."/>
            <person name="Banfield J.F."/>
        </authorList>
    </citation>
    <scope>NUCLEOTIDE SEQUENCE [LARGE SCALE GENOMIC DNA]</scope>
</reference>
<keyword evidence="1" id="KW-0472">Membrane</keyword>
<feature type="transmembrane region" description="Helical" evidence="1">
    <location>
        <begin position="42"/>
        <end position="68"/>
    </location>
</feature>
<dbReference type="STRING" id="1619100.UT34_C0001G0322"/>
<dbReference type="Proteomes" id="UP000034799">
    <property type="component" value="Unassembled WGS sequence"/>
</dbReference>
<dbReference type="EMBL" id="LBWK01000001">
    <property type="protein sequence ID" value="KKR06282.1"/>
    <property type="molecule type" value="Genomic_DNA"/>
</dbReference>
<feature type="transmembrane region" description="Helical" evidence="1">
    <location>
        <begin position="12"/>
        <end position="30"/>
    </location>
</feature>
<keyword evidence="1" id="KW-0812">Transmembrane</keyword>
<comment type="caution">
    <text evidence="2">The sequence shown here is derived from an EMBL/GenBank/DDBJ whole genome shotgun (WGS) entry which is preliminary data.</text>
</comment>
<protein>
    <submittedName>
        <fullName evidence="2">Uncharacterized protein</fullName>
    </submittedName>
</protein>
<proteinExistence type="predicted"/>
<evidence type="ECO:0000313" key="2">
    <source>
        <dbReference type="EMBL" id="KKR06282.1"/>
    </source>
</evidence>
<evidence type="ECO:0000256" key="1">
    <source>
        <dbReference type="SAM" id="Phobius"/>
    </source>
</evidence>